<reference evidence="6 7" key="1">
    <citation type="submission" date="2019-02" db="EMBL/GenBank/DDBJ databases">
        <title>Opniocepnalus argus genome.</title>
        <authorList>
            <person name="Zhou C."/>
            <person name="Xiao S."/>
        </authorList>
    </citation>
    <scope>NUCLEOTIDE SEQUENCE [LARGE SCALE GENOMIC DNA]</scope>
    <source>
        <strain evidence="6">OARG1902GOOAL</strain>
        <tissue evidence="6">Muscle</tissue>
    </source>
</reference>
<feature type="region of interest" description="Disordered" evidence="4">
    <location>
        <begin position="474"/>
        <end position="508"/>
    </location>
</feature>
<accession>A0A6G1QXW5</accession>
<feature type="transmembrane region" description="Helical" evidence="5">
    <location>
        <begin position="162"/>
        <end position="186"/>
    </location>
</feature>
<feature type="transmembrane region" description="Helical" evidence="5">
    <location>
        <begin position="353"/>
        <end position="374"/>
    </location>
</feature>
<dbReference type="GO" id="GO:0004100">
    <property type="term" value="F:chitin synthase activity"/>
    <property type="evidence" value="ECO:0007669"/>
    <property type="project" value="InterPro"/>
</dbReference>
<feature type="compositionally biased region" description="Polar residues" evidence="4">
    <location>
        <begin position="496"/>
        <end position="508"/>
    </location>
</feature>
<dbReference type="EMBL" id="CM015712">
    <property type="protein sequence ID" value="KAF3707058.1"/>
    <property type="molecule type" value="Genomic_DNA"/>
</dbReference>
<evidence type="ECO:0000256" key="5">
    <source>
        <dbReference type="SAM" id="Phobius"/>
    </source>
</evidence>
<gene>
    <name evidence="6" type="ORF">EXN66_Car000230</name>
</gene>
<keyword evidence="7" id="KW-1185">Reference proteome</keyword>
<feature type="compositionally biased region" description="Acidic residues" evidence="4">
    <location>
        <begin position="484"/>
        <end position="494"/>
    </location>
</feature>
<evidence type="ECO:0000256" key="3">
    <source>
        <dbReference type="ARBA" id="ARBA00023136"/>
    </source>
</evidence>
<evidence type="ECO:0000256" key="2">
    <source>
        <dbReference type="ARBA" id="ARBA00022692"/>
    </source>
</evidence>
<keyword evidence="2 5" id="KW-0812">Transmembrane</keyword>
<dbReference type="PANTHER" id="PTHR22914">
    <property type="entry name" value="CHITIN SYNTHASE"/>
    <property type="match status" value="1"/>
</dbReference>
<protein>
    <submittedName>
        <fullName evidence="6">Uncharacterized protein</fullName>
    </submittedName>
</protein>
<name>A0A6G1QXW5_CHAAH</name>
<reference evidence="7" key="2">
    <citation type="submission" date="2019-02" db="EMBL/GenBank/DDBJ databases">
        <title>Opniocepnalus argus Var Kimnra genome.</title>
        <authorList>
            <person name="Zhou C."/>
            <person name="Xiao S."/>
        </authorList>
    </citation>
    <scope>NUCLEOTIDE SEQUENCE [LARGE SCALE GENOMIC DNA]</scope>
</reference>
<proteinExistence type="predicted"/>
<feature type="transmembrane region" description="Helical" evidence="5">
    <location>
        <begin position="134"/>
        <end position="156"/>
    </location>
</feature>
<feature type="transmembrane region" description="Helical" evidence="5">
    <location>
        <begin position="79"/>
        <end position="98"/>
    </location>
</feature>
<dbReference type="InterPro" id="IPR004835">
    <property type="entry name" value="Chitin_synth"/>
</dbReference>
<feature type="transmembrane region" description="Helical" evidence="5">
    <location>
        <begin position="104"/>
        <end position="127"/>
    </location>
</feature>
<sequence>MLMCTCGHQRRRWGPSTLGNVIDLLGDTNVISKRNPSMSKPYLLYQLFGLISAILAPATICLLVAGSLAFLFEMNSAGALVVSVIPPIIYIIICFKLKSDSQIAAAGVLSIMYAFLMLVVTMSIIGAMVKEKTILAPSSMFVVIMAGIYICTAILHPQEFLLVFYGLIYILCIPSAYLLLTIYSMVNMNNVSWGTRETKPAAGAEKPAAPNPKKTMDKAKTSFQRFFSCTKCCKKYSQMSEEGQLNVNQENVIPDGSESEPLPQNSIVDDPGNVQHMEMDIISETASPIASDWIEELQDLSSCCEMKLDVGSLDQEETLFWEELQNKYLQPLPDDKERQKKVASDLKELRNKITFAFFMINALWLVATFTLQIYSSIFAIHFPKVEFNVTGSFVDIVVIRNTTIAPDVQVEPISFMFILGFAFSVLVQFIAMMFHRVTTLIHYVAFLDTEPRERKPEEEDFYFAAKKVESVVSQAESTTTSQDDSWDEDSEDEFYSMQNRNATATTLA</sequence>
<dbReference type="GO" id="GO:0016020">
    <property type="term" value="C:membrane"/>
    <property type="evidence" value="ECO:0007669"/>
    <property type="project" value="UniProtKB-SubCell"/>
</dbReference>
<dbReference type="GO" id="GO:0006031">
    <property type="term" value="P:chitin biosynthetic process"/>
    <property type="evidence" value="ECO:0007669"/>
    <property type="project" value="TreeGrafter"/>
</dbReference>
<dbReference type="GO" id="GO:0071944">
    <property type="term" value="C:cell periphery"/>
    <property type="evidence" value="ECO:0007669"/>
    <property type="project" value="TreeGrafter"/>
</dbReference>
<evidence type="ECO:0000256" key="4">
    <source>
        <dbReference type="SAM" id="MobiDB-lite"/>
    </source>
</evidence>
<dbReference type="PANTHER" id="PTHR22914:SF42">
    <property type="entry name" value="CHITIN SYNTHASE"/>
    <property type="match status" value="1"/>
</dbReference>
<comment type="subcellular location">
    <subcellularLocation>
        <location evidence="1">Membrane</location>
        <topology evidence="1">Multi-pass membrane protein</topology>
    </subcellularLocation>
</comment>
<dbReference type="Proteomes" id="UP000503349">
    <property type="component" value="Chromosome 1"/>
</dbReference>
<evidence type="ECO:0000256" key="1">
    <source>
        <dbReference type="ARBA" id="ARBA00004141"/>
    </source>
</evidence>
<keyword evidence="3 5" id="KW-0472">Membrane</keyword>
<dbReference type="AlphaFoldDB" id="A0A6G1QXW5"/>
<feature type="transmembrane region" description="Helical" evidence="5">
    <location>
        <begin position="413"/>
        <end position="434"/>
    </location>
</feature>
<keyword evidence="5" id="KW-1133">Transmembrane helix</keyword>
<evidence type="ECO:0000313" key="7">
    <source>
        <dbReference type="Proteomes" id="UP000503349"/>
    </source>
</evidence>
<feature type="transmembrane region" description="Helical" evidence="5">
    <location>
        <begin position="43"/>
        <end position="72"/>
    </location>
</feature>
<organism evidence="6 7">
    <name type="scientific">Channa argus</name>
    <name type="common">Northern snakehead</name>
    <name type="synonym">Ophicephalus argus</name>
    <dbReference type="NCBI Taxonomy" id="215402"/>
    <lineage>
        <taxon>Eukaryota</taxon>
        <taxon>Metazoa</taxon>
        <taxon>Chordata</taxon>
        <taxon>Craniata</taxon>
        <taxon>Vertebrata</taxon>
        <taxon>Euteleostomi</taxon>
        <taxon>Actinopterygii</taxon>
        <taxon>Neopterygii</taxon>
        <taxon>Teleostei</taxon>
        <taxon>Neoteleostei</taxon>
        <taxon>Acanthomorphata</taxon>
        <taxon>Anabantaria</taxon>
        <taxon>Anabantiformes</taxon>
        <taxon>Channoidei</taxon>
        <taxon>Channidae</taxon>
        <taxon>Channa</taxon>
    </lineage>
</organism>
<evidence type="ECO:0000313" key="6">
    <source>
        <dbReference type="EMBL" id="KAF3707058.1"/>
    </source>
</evidence>